<dbReference type="OrthoDB" id="2797650at2759"/>
<reference evidence="3 4" key="1">
    <citation type="journal article" date="2015" name="Biotechnol. Biofuels">
        <title>Enhanced degradation of softwood versus hardwood by the white-rot fungus Pycnoporus coccineus.</title>
        <authorList>
            <person name="Couturier M."/>
            <person name="Navarro D."/>
            <person name="Chevret D."/>
            <person name="Henrissat B."/>
            <person name="Piumi F."/>
            <person name="Ruiz-Duenas F.J."/>
            <person name="Martinez A.T."/>
            <person name="Grigoriev I.V."/>
            <person name="Riley R."/>
            <person name="Lipzen A."/>
            <person name="Berrin J.G."/>
            <person name="Master E.R."/>
            <person name="Rosso M.N."/>
        </authorList>
    </citation>
    <scope>NUCLEOTIDE SEQUENCE [LARGE SCALE GENOMIC DNA]</scope>
    <source>
        <strain evidence="3 4">BRFM310</strain>
    </source>
</reference>
<evidence type="ECO:0000256" key="1">
    <source>
        <dbReference type="SAM" id="MobiDB-lite"/>
    </source>
</evidence>
<evidence type="ECO:0000256" key="2">
    <source>
        <dbReference type="SAM" id="SignalP"/>
    </source>
</evidence>
<keyword evidence="2" id="KW-0732">Signal</keyword>
<sequence>MLLSYLILAISVTFAPLTLGLPASSSAVDGASEPGTLLGRHYLIQDRRQAALPTSYVDGIDSRTQSTNVPRRLVPYAKYLADRSDESWVRVRQRRADDPDANVNYLSNVGTYAPPRPPAPPIPGPPPTPTFVVTPPPNVTPPPVVNAPSSVGDTAGTATGKEPKRKHPSKISKEKGKKKMVKTKKVVKTG</sequence>
<dbReference type="EMBL" id="KZ084107">
    <property type="protein sequence ID" value="OSD02130.1"/>
    <property type="molecule type" value="Genomic_DNA"/>
</dbReference>
<name>A0A1Y2ILZ6_TRAC3</name>
<gene>
    <name evidence="3" type="ORF">PYCCODRAFT_443424</name>
</gene>
<evidence type="ECO:0000313" key="3">
    <source>
        <dbReference type="EMBL" id="OSD02130.1"/>
    </source>
</evidence>
<feature type="compositionally biased region" description="Basic residues" evidence="1">
    <location>
        <begin position="163"/>
        <end position="190"/>
    </location>
</feature>
<proteinExistence type="predicted"/>
<dbReference type="Proteomes" id="UP000193067">
    <property type="component" value="Unassembled WGS sequence"/>
</dbReference>
<feature type="signal peptide" evidence="2">
    <location>
        <begin position="1"/>
        <end position="20"/>
    </location>
</feature>
<feature type="region of interest" description="Disordered" evidence="1">
    <location>
        <begin position="115"/>
        <end position="190"/>
    </location>
</feature>
<dbReference type="AlphaFoldDB" id="A0A1Y2ILZ6"/>
<protein>
    <submittedName>
        <fullName evidence="3">Uncharacterized protein</fullName>
    </submittedName>
</protein>
<feature type="compositionally biased region" description="Pro residues" evidence="1">
    <location>
        <begin position="115"/>
        <end position="145"/>
    </location>
</feature>
<feature type="chain" id="PRO_5012711487" evidence="2">
    <location>
        <begin position="21"/>
        <end position="190"/>
    </location>
</feature>
<organism evidence="3 4">
    <name type="scientific">Trametes coccinea (strain BRFM310)</name>
    <name type="common">Pycnoporus coccineus</name>
    <dbReference type="NCBI Taxonomy" id="1353009"/>
    <lineage>
        <taxon>Eukaryota</taxon>
        <taxon>Fungi</taxon>
        <taxon>Dikarya</taxon>
        <taxon>Basidiomycota</taxon>
        <taxon>Agaricomycotina</taxon>
        <taxon>Agaricomycetes</taxon>
        <taxon>Polyporales</taxon>
        <taxon>Polyporaceae</taxon>
        <taxon>Trametes</taxon>
    </lineage>
</organism>
<keyword evidence="4" id="KW-1185">Reference proteome</keyword>
<evidence type="ECO:0000313" key="4">
    <source>
        <dbReference type="Proteomes" id="UP000193067"/>
    </source>
</evidence>
<accession>A0A1Y2ILZ6</accession>